<sequence>MWLVYGPLSGHNILLVTEDNNDDVDDTEIEDWRAGYLRLLVHNPLDLDLDDPPRIFSCAPPRYSPHHVYKLDHSPHLVKYTTLLSTCTSWTTLHTTSRKPTTSPRVASHPVVFTLLHHSTYDIPDSRRLLQVSTPGPATPAAIPALTCTKPSPPCSRLDHILAMPNYGSFVPDALRESDNPAYASLGKTLLLPPTVDSNDVISDLVPLLMKGDHAIIVTLDYVIYNWYKRNLTHFSYVLEERVYMGHMSWWFPQHTPYTATINTHLTNLLENGVLHKLYKNYVGSVVRNVKQVRTPDLSRT</sequence>
<evidence type="ECO:0000313" key="1">
    <source>
        <dbReference type="EMBL" id="KAK3892424.1"/>
    </source>
</evidence>
<evidence type="ECO:0000313" key="2">
    <source>
        <dbReference type="Proteomes" id="UP001286313"/>
    </source>
</evidence>
<dbReference type="Proteomes" id="UP001286313">
    <property type="component" value="Unassembled WGS sequence"/>
</dbReference>
<organism evidence="1 2">
    <name type="scientific">Petrolisthes cinctipes</name>
    <name type="common">Flat porcelain crab</name>
    <dbReference type="NCBI Taxonomy" id="88211"/>
    <lineage>
        <taxon>Eukaryota</taxon>
        <taxon>Metazoa</taxon>
        <taxon>Ecdysozoa</taxon>
        <taxon>Arthropoda</taxon>
        <taxon>Crustacea</taxon>
        <taxon>Multicrustacea</taxon>
        <taxon>Malacostraca</taxon>
        <taxon>Eumalacostraca</taxon>
        <taxon>Eucarida</taxon>
        <taxon>Decapoda</taxon>
        <taxon>Pleocyemata</taxon>
        <taxon>Anomura</taxon>
        <taxon>Galatheoidea</taxon>
        <taxon>Porcellanidae</taxon>
        <taxon>Petrolisthes</taxon>
    </lineage>
</organism>
<keyword evidence="2" id="KW-1185">Reference proteome</keyword>
<protein>
    <submittedName>
        <fullName evidence="1">Uncharacterized protein</fullName>
    </submittedName>
</protein>
<comment type="caution">
    <text evidence="1">The sequence shown here is derived from an EMBL/GenBank/DDBJ whole genome shotgun (WGS) entry which is preliminary data.</text>
</comment>
<name>A0AAE1GG59_PETCI</name>
<accession>A0AAE1GG59</accession>
<dbReference type="AlphaFoldDB" id="A0AAE1GG59"/>
<gene>
    <name evidence="1" type="ORF">Pcinc_003657</name>
</gene>
<dbReference type="EMBL" id="JAWQEG010000259">
    <property type="protein sequence ID" value="KAK3892424.1"/>
    <property type="molecule type" value="Genomic_DNA"/>
</dbReference>
<proteinExistence type="predicted"/>
<reference evidence="1" key="1">
    <citation type="submission" date="2023-10" db="EMBL/GenBank/DDBJ databases">
        <title>Genome assemblies of two species of porcelain crab, Petrolisthes cinctipes and Petrolisthes manimaculis (Anomura: Porcellanidae).</title>
        <authorList>
            <person name="Angst P."/>
        </authorList>
    </citation>
    <scope>NUCLEOTIDE SEQUENCE</scope>
    <source>
        <strain evidence="1">PB745_01</strain>
        <tissue evidence="1">Gill</tissue>
    </source>
</reference>
<dbReference type="SUPFAM" id="SSF53850">
    <property type="entry name" value="Periplasmic binding protein-like II"/>
    <property type="match status" value="1"/>
</dbReference>